<reference evidence="7" key="3">
    <citation type="journal article" date="2018" name="Front. Microbiol.">
        <title>Comparative Genomics of Completely Sequenced Lactobacillus helveticus Genomes Provides Insights into Strain-Specific Genes and Resolves Metagenomics Data Down to the Strain Level.</title>
        <authorList>
            <person name="Schmid M."/>
            <person name="Muri J."/>
            <person name="Melidis D."/>
            <person name="Varadarajan A.R."/>
            <person name="Somerville V."/>
            <person name="Wicki A."/>
            <person name="Moser A."/>
            <person name="Bourqui M."/>
            <person name="Wenzel C."/>
            <person name="Eugster-Meier E."/>
            <person name="Frey J.E."/>
            <person name="Irmler S."/>
            <person name="Ahrens C.H."/>
        </authorList>
    </citation>
    <scope>NUCLEOTIDE SEQUENCE</scope>
    <source>
        <strain evidence="7">FAM8105</strain>
    </source>
</reference>
<dbReference type="OMA" id="SDWPVME"/>
<sequence>MTVKIAVIMGSKSDWPTMKHACDLLDQFNVGYEKHVISAHRMPTEMYDFAQKAEERGIRVIIAGAGMAAHLPGMTAANTVLPVIGVPGQTKALGGMDSLLSIVQMPTGIPVATTAIGNAGASNAALLALEILGTNDEKLRGRLKNYRQKLHDLAKESSGELE</sequence>
<dbReference type="EMBL" id="CP017982">
    <property type="protein sequence ID" value="AYE61195.1"/>
    <property type="molecule type" value="Genomic_DNA"/>
</dbReference>
<comment type="catalytic activity">
    <reaction evidence="3 4">
        <text>5-carboxyamino-1-(5-phospho-D-ribosyl)imidazole + H(+) = 5-amino-1-(5-phospho-D-ribosyl)imidazole-4-carboxylate</text>
        <dbReference type="Rhea" id="RHEA:13193"/>
        <dbReference type="ChEBI" id="CHEBI:15378"/>
        <dbReference type="ChEBI" id="CHEBI:58730"/>
        <dbReference type="ChEBI" id="CHEBI:77657"/>
        <dbReference type="EC" id="5.4.99.18"/>
    </reaction>
</comment>
<evidence type="ECO:0000313" key="10">
    <source>
        <dbReference type="EMBL" id="NRO35064.1"/>
    </source>
</evidence>
<dbReference type="KEGG" id="lhd:HUO_04380"/>
<dbReference type="Proteomes" id="UP000234562">
    <property type="component" value="Chromosome"/>
</dbReference>
<dbReference type="EMBL" id="WCHB01000040">
    <property type="protein sequence ID" value="NRO35064.1"/>
    <property type="molecule type" value="Genomic_DNA"/>
</dbReference>
<dbReference type="RefSeq" id="WP_003627031.1">
    <property type="nucleotide sequence ID" value="NZ_AP023028.1"/>
</dbReference>
<comment type="similarity">
    <text evidence="3">Belongs to the AIR carboxylase family. Class I subfamily.</text>
</comment>
<dbReference type="Pfam" id="PF00731">
    <property type="entry name" value="AIRC"/>
    <property type="match status" value="1"/>
</dbReference>
<proteinExistence type="inferred from homology"/>
<evidence type="ECO:0000256" key="3">
    <source>
        <dbReference type="HAMAP-Rule" id="MF_01929"/>
    </source>
</evidence>
<dbReference type="EMBL" id="BLYV01000242">
    <property type="protein sequence ID" value="GFP13256.1"/>
    <property type="molecule type" value="Genomic_DNA"/>
</dbReference>
<comment type="pathway">
    <text evidence="3 4">Purine metabolism; IMP biosynthesis via de novo pathway; 5-amino-1-(5-phospho-D-ribosyl)imidazole-4-carboxylate from 5-amino-1-(5-phospho-D-ribosyl)imidazole (N5-CAIR route): step 2/2.</text>
</comment>
<reference evidence="9" key="5">
    <citation type="submission" date="2020-07" db="EMBL/GenBank/DDBJ databases">
        <title>Draft genome sequence of Lactobacillus helveticus strain JCM 1062.</title>
        <authorList>
            <person name="Endo A."/>
            <person name="Maeno S."/>
            <person name="Kido Y."/>
        </authorList>
    </citation>
    <scope>NUCLEOTIDE SEQUENCE</scope>
    <source>
        <strain evidence="9">JCM 1062</strain>
    </source>
</reference>
<evidence type="ECO:0000313" key="12">
    <source>
        <dbReference type="Proteomes" id="UP000267794"/>
    </source>
</evidence>
<feature type="binding site" evidence="3 5">
    <location>
        <position position="11"/>
    </location>
    <ligand>
        <name>substrate</name>
    </ligand>
</feature>
<dbReference type="PANTHER" id="PTHR23046:SF2">
    <property type="entry name" value="PHOSPHORIBOSYLAMINOIMIDAZOLE CARBOXYLASE"/>
    <property type="match status" value="1"/>
</dbReference>
<evidence type="ECO:0000259" key="6">
    <source>
        <dbReference type="SMART" id="SM01001"/>
    </source>
</evidence>
<dbReference type="SMART" id="SM01001">
    <property type="entry name" value="AIRC"/>
    <property type="match status" value="1"/>
</dbReference>
<evidence type="ECO:0000256" key="5">
    <source>
        <dbReference type="PIRSR" id="PIRSR001338-1"/>
    </source>
</evidence>
<reference evidence="8 12" key="2">
    <citation type="submission" date="2016-10" db="EMBL/GenBank/DDBJ databases">
        <title>Complete genomic sequencing of Lactobacillus helveticus LH99 and comparative genome analysis.</title>
        <authorList>
            <person name="Li N."/>
            <person name="You C."/>
            <person name="Liu Z."/>
        </authorList>
    </citation>
    <scope>NUCLEOTIDE SEQUENCE [LARGE SCALE GENOMIC DNA]</scope>
    <source>
        <strain evidence="8 12">LH99</strain>
    </source>
</reference>
<dbReference type="EC" id="5.4.99.18" evidence="3 4"/>
<dbReference type="InterPro" id="IPR000031">
    <property type="entry name" value="PurE_dom"/>
</dbReference>
<reference evidence="10" key="4">
    <citation type="submission" date="2019-09" db="EMBL/GenBank/DDBJ databases">
        <title>Comparative genomic analysis of Lactobacillus helveticus.</title>
        <authorList>
            <person name="Zhang H."/>
            <person name="Chen Y."/>
            <person name="Zhong Z."/>
        </authorList>
    </citation>
    <scope>NUCLEOTIDE SEQUENCE</scope>
    <source>
        <strain evidence="10">IMAU30003</strain>
    </source>
</reference>
<organism evidence="10 13">
    <name type="scientific">Lactobacillus helveticus</name>
    <name type="common">Lactobacillus suntoryeus</name>
    <dbReference type="NCBI Taxonomy" id="1587"/>
    <lineage>
        <taxon>Bacteria</taxon>
        <taxon>Bacillati</taxon>
        <taxon>Bacillota</taxon>
        <taxon>Bacilli</taxon>
        <taxon>Lactobacillales</taxon>
        <taxon>Lactobacillaceae</taxon>
        <taxon>Lactobacillus</taxon>
    </lineage>
</organism>
<dbReference type="Proteomes" id="UP000630086">
    <property type="component" value="Unassembled WGS sequence"/>
</dbReference>
<feature type="binding site" evidence="3 5">
    <location>
        <position position="41"/>
    </location>
    <ligand>
        <name>substrate</name>
    </ligand>
</feature>
<evidence type="ECO:0000313" key="9">
    <source>
        <dbReference type="EMBL" id="GFP13256.1"/>
    </source>
</evidence>
<dbReference type="InterPro" id="IPR033747">
    <property type="entry name" value="PurE_ClassI"/>
</dbReference>
<dbReference type="GO" id="GO:0034023">
    <property type="term" value="F:5-(carboxyamino)imidazole ribonucleotide mutase activity"/>
    <property type="evidence" value="ECO:0007669"/>
    <property type="project" value="UniProtKB-UniRule"/>
</dbReference>
<dbReference type="Proteomes" id="UP000267794">
    <property type="component" value="Chromosome"/>
</dbReference>
<comment type="function">
    <text evidence="3 4">Catalyzes the conversion of N5-carboxyaminoimidazole ribonucleotide (N5-CAIR) to 4-carboxy-5-aminoimidazole ribonucleotide (CAIR).</text>
</comment>
<dbReference type="Proteomes" id="UP000651333">
    <property type="component" value="Unassembled WGS sequence"/>
</dbReference>
<feature type="binding site" evidence="3 5">
    <location>
        <position position="14"/>
    </location>
    <ligand>
        <name>substrate</name>
    </ligand>
</feature>
<dbReference type="NCBIfam" id="TIGR01162">
    <property type="entry name" value="purE"/>
    <property type="match status" value="1"/>
</dbReference>
<dbReference type="Gene3D" id="3.40.50.1970">
    <property type="match status" value="1"/>
</dbReference>
<evidence type="ECO:0000256" key="2">
    <source>
        <dbReference type="ARBA" id="ARBA00023235"/>
    </source>
</evidence>
<keyword evidence="2 3" id="KW-0413">Isomerase</keyword>
<evidence type="ECO:0000313" key="13">
    <source>
        <dbReference type="Proteomes" id="UP000651333"/>
    </source>
</evidence>
<accession>A0A0D5MHV5</accession>
<dbReference type="SUPFAM" id="SSF52255">
    <property type="entry name" value="N5-CAIR mutase (phosphoribosylaminoimidazole carboxylase, PurE)"/>
    <property type="match status" value="1"/>
</dbReference>
<name>A0A0D5MHV5_LACHE</name>
<reference evidence="11" key="1">
    <citation type="submission" date="2016-05" db="EMBL/GenBank/DDBJ databases">
        <title>Genome sequence of Lactobacillus helveticus FAM8105.</title>
        <authorList>
            <person name="Ahrens C."/>
            <person name="Schmid M."/>
        </authorList>
    </citation>
    <scope>NUCLEOTIDE SEQUENCE [LARGE SCALE GENOMIC DNA]</scope>
    <source>
        <strain evidence="11">FAM8105</strain>
    </source>
</reference>
<evidence type="ECO:0000313" key="7">
    <source>
        <dbReference type="EMBL" id="AUI73999.1"/>
    </source>
</evidence>
<dbReference type="InterPro" id="IPR024694">
    <property type="entry name" value="PurE_prokaryotes"/>
</dbReference>
<evidence type="ECO:0000256" key="1">
    <source>
        <dbReference type="ARBA" id="ARBA00022755"/>
    </source>
</evidence>
<dbReference type="PIRSF" id="PIRSF001338">
    <property type="entry name" value="AIR_carboxylase"/>
    <property type="match status" value="1"/>
</dbReference>
<dbReference type="UniPathway" id="UPA00074">
    <property type="reaction ID" value="UER00943"/>
</dbReference>
<evidence type="ECO:0000313" key="11">
    <source>
        <dbReference type="Proteomes" id="UP000234562"/>
    </source>
</evidence>
<protein>
    <recommendedName>
        <fullName evidence="3 4">N5-carboxyaminoimidazole ribonucleotide mutase</fullName>
        <shortName evidence="3 4">N5-CAIR mutase</shortName>
        <ecNumber evidence="3 4">5.4.99.18</ecNumber>
    </recommendedName>
    <alternativeName>
        <fullName evidence="3">5-(carboxyamino)imidazole ribonucleotide mutase</fullName>
    </alternativeName>
</protein>
<evidence type="ECO:0000313" key="8">
    <source>
        <dbReference type="EMBL" id="AYE61195.1"/>
    </source>
</evidence>
<dbReference type="PANTHER" id="PTHR23046">
    <property type="entry name" value="PHOSPHORIBOSYLAMINOIMIDAZOLE CARBOXYLASE CATALYTIC SUBUNIT"/>
    <property type="match status" value="1"/>
</dbReference>
<feature type="domain" description="PurE" evidence="6">
    <location>
        <begin position="3"/>
        <end position="154"/>
    </location>
</feature>
<dbReference type="EMBL" id="CP015496">
    <property type="protein sequence ID" value="AUI73999.1"/>
    <property type="molecule type" value="Genomic_DNA"/>
</dbReference>
<dbReference type="AlphaFoldDB" id="A0A0D5MHV5"/>
<evidence type="ECO:0000256" key="4">
    <source>
        <dbReference type="PIRNR" id="PIRNR001338"/>
    </source>
</evidence>
<keyword evidence="1 3" id="KW-0658">Purine biosynthesis</keyword>
<dbReference type="HAMAP" id="MF_01929">
    <property type="entry name" value="PurE_classI"/>
    <property type="match status" value="1"/>
</dbReference>
<gene>
    <name evidence="3 9" type="primary">purE</name>
    <name evidence="8" type="ORF">BC335_0685</name>
    <name evidence="10" type="ORF">IMAU30003_01314</name>
    <name evidence="7" type="ORF">Lh8105_03705</name>
    <name evidence="9" type="ORF">LHEJCM1062_11280</name>
</gene>
<dbReference type="GO" id="GO:0006189">
    <property type="term" value="P:'de novo' IMP biosynthetic process"/>
    <property type="evidence" value="ECO:0007669"/>
    <property type="project" value="UniProtKB-UniRule"/>
</dbReference>